<comment type="similarity">
    <text evidence="1 3">Belongs to the type-B carboxylesterase/lipase family.</text>
</comment>
<dbReference type="PROSITE" id="PS00122">
    <property type="entry name" value="CARBOXYLESTERASE_B_1"/>
    <property type="match status" value="1"/>
</dbReference>
<evidence type="ECO:0000256" key="3">
    <source>
        <dbReference type="RuleBase" id="RU361235"/>
    </source>
</evidence>
<dbReference type="SUPFAM" id="SSF53474">
    <property type="entry name" value="alpha/beta-Hydrolases"/>
    <property type="match status" value="1"/>
</dbReference>
<dbReference type="Proteomes" id="UP001500841">
    <property type="component" value="Unassembled WGS sequence"/>
</dbReference>
<proteinExistence type="inferred from homology"/>
<accession>A0ABP7X215</accession>
<evidence type="ECO:0000259" key="4">
    <source>
        <dbReference type="Pfam" id="PF00135"/>
    </source>
</evidence>
<keyword evidence="6" id="KW-1185">Reference proteome</keyword>
<evidence type="ECO:0000256" key="1">
    <source>
        <dbReference type="ARBA" id="ARBA00005964"/>
    </source>
</evidence>
<feature type="signal peptide" evidence="3">
    <location>
        <begin position="1"/>
        <end position="40"/>
    </location>
</feature>
<dbReference type="Gene3D" id="3.40.50.1820">
    <property type="entry name" value="alpha/beta hydrolase"/>
    <property type="match status" value="1"/>
</dbReference>
<dbReference type="EC" id="3.1.1.-" evidence="3"/>
<comment type="caution">
    <text evidence="5">The sequence shown here is derived from an EMBL/GenBank/DDBJ whole genome shotgun (WGS) entry which is preliminary data.</text>
</comment>
<evidence type="ECO:0000313" key="5">
    <source>
        <dbReference type="EMBL" id="GAA4102125.1"/>
    </source>
</evidence>
<dbReference type="PANTHER" id="PTHR11559">
    <property type="entry name" value="CARBOXYLESTERASE"/>
    <property type="match status" value="1"/>
</dbReference>
<protein>
    <recommendedName>
        <fullName evidence="3">Carboxylic ester hydrolase</fullName>
        <ecNumber evidence="3">3.1.1.-</ecNumber>
    </recommendedName>
</protein>
<dbReference type="InterPro" id="IPR019826">
    <property type="entry name" value="Carboxylesterase_B_AS"/>
</dbReference>
<dbReference type="EMBL" id="BAABCV010000010">
    <property type="protein sequence ID" value="GAA4102125.1"/>
    <property type="molecule type" value="Genomic_DNA"/>
</dbReference>
<evidence type="ECO:0000313" key="6">
    <source>
        <dbReference type="Proteomes" id="UP001500841"/>
    </source>
</evidence>
<reference evidence="6" key="1">
    <citation type="journal article" date="2019" name="Int. J. Syst. Evol. Microbiol.">
        <title>The Global Catalogue of Microorganisms (GCM) 10K type strain sequencing project: providing services to taxonomists for standard genome sequencing and annotation.</title>
        <authorList>
            <consortium name="The Broad Institute Genomics Platform"/>
            <consortium name="The Broad Institute Genome Sequencing Center for Infectious Disease"/>
            <person name="Wu L."/>
            <person name="Ma J."/>
        </authorList>
    </citation>
    <scope>NUCLEOTIDE SEQUENCE [LARGE SCALE GENOMIC DNA]</scope>
    <source>
        <strain evidence="6">JCM 17085</strain>
    </source>
</reference>
<keyword evidence="2 3" id="KW-0378">Hydrolase</keyword>
<name>A0ABP7X215_9SPHI</name>
<dbReference type="InterPro" id="IPR029058">
    <property type="entry name" value="AB_hydrolase_fold"/>
</dbReference>
<dbReference type="InterPro" id="IPR002018">
    <property type="entry name" value="CarbesteraseB"/>
</dbReference>
<dbReference type="InterPro" id="IPR019819">
    <property type="entry name" value="Carboxylesterase_B_CS"/>
</dbReference>
<gene>
    <name evidence="5" type="ORF">GCM10022392_28890</name>
</gene>
<evidence type="ECO:0000256" key="2">
    <source>
        <dbReference type="ARBA" id="ARBA00022801"/>
    </source>
</evidence>
<feature type="chain" id="PRO_5044988692" description="Carboxylic ester hydrolase" evidence="3">
    <location>
        <begin position="41"/>
        <end position="534"/>
    </location>
</feature>
<sequence>MTFLILPANIKFVKPIINPNQTMKKIFLIALSMLGMTAYAQNPQVKTANGTLEGVKEASGIVSYKGVPFAQPPVGDLRWKEPQAPKNWTGVRKADHFGPQAMQRYIYSDMQFRSDGKSEDCLYLNVWAPPRAKGSKLPVLVYFYGGGFQAGDGSEYRYDGEALAKKGIITVTVNYRLGIFGFMAHPELTAESPHHASGNYGLMDQHAALVWVQKNIAAFGGDASKVTIGGESAGSMSVCGQVASPLSKGLFRAAIGESGSLLGNLSPTPRADAEEYGVKFATSIGARSLADLRKIPADTLLKWSARGHFGTDVDGYFLPETPQAIFAAGKQMDVSLLAGWNSAESGPNGILGRSEPTVDNYKAGIERLYKDRAQDILGAYPAATDADVTQAATNLASDRFIAYATWKFIDMQSKTGHKPVYRYFFNKRRPIMANAPAGAVEHSPGAAHASEIEYALGNLPTNKVYAWTPDDFKTSETLQNFFVNFVKTGNPNGNGLPLWDTVKGSKFMVINQDSRQQPIADAKRYAVMDSFFNK</sequence>
<dbReference type="PROSITE" id="PS00941">
    <property type="entry name" value="CARBOXYLESTERASE_B_2"/>
    <property type="match status" value="1"/>
</dbReference>
<feature type="domain" description="Carboxylesterase type B" evidence="4">
    <location>
        <begin position="42"/>
        <end position="515"/>
    </location>
</feature>
<organism evidence="5 6">
    <name type="scientific">Mucilaginibacter panaciglaebae</name>
    <dbReference type="NCBI Taxonomy" id="502331"/>
    <lineage>
        <taxon>Bacteria</taxon>
        <taxon>Pseudomonadati</taxon>
        <taxon>Bacteroidota</taxon>
        <taxon>Sphingobacteriia</taxon>
        <taxon>Sphingobacteriales</taxon>
        <taxon>Sphingobacteriaceae</taxon>
        <taxon>Mucilaginibacter</taxon>
    </lineage>
</organism>
<keyword evidence="3" id="KW-0732">Signal</keyword>
<dbReference type="InterPro" id="IPR050309">
    <property type="entry name" value="Type-B_Carboxylest/Lipase"/>
</dbReference>
<dbReference type="Pfam" id="PF00135">
    <property type="entry name" value="COesterase"/>
    <property type="match status" value="1"/>
</dbReference>